<dbReference type="Proteomes" id="UP001289374">
    <property type="component" value="Unassembled WGS sequence"/>
</dbReference>
<keyword evidence="1" id="KW-0479">Metal-binding</keyword>
<dbReference type="Gene3D" id="3.30.70.100">
    <property type="match status" value="1"/>
</dbReference>
<dbReference type="PANTHER" id="PTHR45811:SF35">
    <property type="entry name" value="HEAVY METAL-ASSOCIATED ISOPRENYLATED PLANT PROTEIN 39"/>
    <property type="match status" value="1"/>
</dbReference>
<keyword evidence="4" id="KW-1185">Reference proteome</keyword>
<comment type="caution">
    <text evidence="3">The sequence shown here is derived from an EMBL/GenBank/DDBJ whole genome shotgun (WGS) entry which is preliminary data.</text>
</comment>
<feature type="compositionally biased region" description="Basic and acidic residues" evidence="2">
    <location>
        <begin position="137"/>
        <end position="205"/>
    </location>
</feature>
<evidence type="ECO:0000313" key="4">
    <source>
        <dbReference type="Proteomes" id="UP001289374"/>
    </source>
</evidence>
<dbReference type="AlphaFoldDB" id="A0AAE2C719"/>
<sequence length="247" mass="28232">MPFSDLSLSIAQHVDDFSFSSPSRKKFPVGVPAARSKFKNLRQPTNAEENEASLFVLISPWDFRFEKFVLKLDLEGDKEKQRRALKTVSALSGIDEISIDLKGKKLMVIGTVDPVTVVSKLRKKNWPANIISVGPAKEPEKKEEPKKEEPKKEEPKKEEAKKEEPKKEEAAKEEPKKEEPKKEEGAKEEPKKEEHKKEEEKKPEPELVLGTAFPGTALPYRPYYPPMNTYYYVHHSMEENPNSCVIS</sequence>
<evidence type="ECO:0000256" key="2">
    <source>
        <dbReference type="SAM" id="MobiDB-lite"/>
    </source>
</evidence>
<dbReference type="PANTHER" id="PTHR45811">
    <property type="entry name" value="COPPER TRANSPORT PROTEIN FAMILY-RELATED"/>
    <property type="match status" value="1"/>
</dbReference>
<proteinExistence type="predicted"/>
<protein>
    <submittedName>
        <fullName evidence="3">Heavy metal-associated isoprenylated plant protein 39</fullName>
    </submittedName>
</protein>
<evidence type="ECO:0000313" key="3">
    <source>
        <dbReference type="EMBL" id="KAK4411439.1"/>
    </source>
</evidence>
<dbReference type="GO" id="GO:0046872">
    <property type="term" value="F:metal ion binding"/>
    <property type="evidence" value="ECO:0007669"/>
    <property type="project" value="UniProtKB-KW"/>
</dbReference>
<name>A0AAE2C719_9LAMI</name>
<reference evidence="3" key="2">
    <citation type="journal article" date="2024" name="Plant">
        <title>Genomic evolution and insights into agronomic trait innovations of Sesamum species.</title>
        <authorList>
            <person name="Miao H."/>
            <person name="Wang L."/>
            <person name="Qu L."/>
            <person name="Liu H."/>
            <person name="Sun Y."/>
            <person name="Le M."/>
            <person name="Wang Q."/>
            <person name="Wei S."/>
            <person name="Zheng Y."/>
            <person name="Lin W."/>
            <person name="Duan Y."/>
            <person name="Cao H."/>
            <person name="Xiong S."/>
            <person name="Wang X."/>
            <person name="Wei L."/>
            <person name="Li C."/>
            <person name="Ma Q."/>
            <person name="Ju M."/>
            <person name="Zhao R."/>
            <person name="Li G."/>
            <person name="Mu C."/>
            <person name="Tian Q."/>
            <person name="Mei H."/>
            <person name="Zhang T."/>
            <person name="Gao T."/>
            <person name="Zhang H."/>
        </authorList>
    </citation>
    <scope>NUCLEOTIDE SEQUENCE</scope>
    <source>
        <strain evidence="3">K16</strain>
    </source>
</reference>
<accession>A0AAE2C719</accession>
<evidence type="ECO:0000256" key="1">
    <source>
        <dbReference type="ARBA" id="ARBA00022723"/>
    </source>
</evidence>
<reference evidence="3" key="1">
    <citation type="submission" date="2020-06" db="EMBL/GenBank/DDBJ databases">
        <authorList>
            <person name="Li T."/>
            <person name="Hu X."/>
            <person name="Zhang T."/>
            <person name="Song X."/>
            <person name="Zhang H."/>
            <person name="Dai N."/>
            <person name="Sheng W."/>
            <person name="Hou X."/>
            <person name="Wei L."/>
        </authorList>
    </citation>
    <scope>NUCLEOTIDE SEQUENCE</scope>
    <source>
        <strain evidence="3">K16</strain>
        <tissue evidence="3">Leaf</tissue>
    </source>
</reference>
<dbReference type="EMBL" id="JACGWL010000001">
    <property type="protein sequence ID" value="KAK4411439.1"/>
    <property type="molecule type" value="Genomic_DNA"/>
</dbReference>
<gene>
    <name evidence="3" type="ORF">Sango_0216900</name>
</gene>
<feature type="region of interest" description="Disordered" evidence="2">
    <location>
        <begin position="132"/>
        <end position="220"/>
    </location>
</feature>
<dbReference type="InterPro" id="IPR051863">
    <property type="entry name" value="HIPP"/>
</dbReference>
<organism evidence="3 4">
    <name type="scientific">Sesamum angolense</name>
    <dbReference type="NCBI Taxonomy" id="2727404"/>
    <lineage>
        <taxon>Eukaryota</taxon>
        <taxon>Viridiplantae</taxon>
        <taxon>Streptophyta</taxon>
        <taxon>Embryophyta</taxon>
        <taxon>Tracheophyta</taxon>
        <taxon>Spermatophyta</taxon>
        <taxon>Magnoliopsida</taxon>
        <taxon>eudicotyledons</taxon>
        <taxon>Gunneridae</taxon>
        <taxon>Pentapetalae</taxon>
        <taxon>asterids</taxon>
        <taxon>lamiids</taxon>
        <taxon>Lamiales</taxon>
        <taxon>Pedaliaceae</taxon>
        <taxon>Sesamum</taxon>
    </lineage>
</organism>